<proteinExistence type="predicted"/>
<evidence type="ECO:0000313" key="1">
    <source>
        <dbReference type="EMBL" id="RLP79505.1"/>
    </source>
</evidence>
<sequence length="151" mass="15800">MPGAPVTTVVYRDGVLAADRRGYSGSKHPIGTKTKIHRLADGSLFGCSTPTPGLAEKLRRWVDENGVEKPTPATIEAQAIVVRSDGAIFYFKDGDSFSGPLEAEYMAIGSGSEYALGALTMGADAAHAVEVAIACDVWSGGGVETLRLTRA</sequence>
<gene>
    <name evidence="1" type="ORF">D9R14_07520</name>
</gene>
<comment type="caution">
    <text evidence="1">The sequence shown here is derived from an EMBL/GenBank/DDBJ whole genome shotgun (WGS) entry which is preliminary data.</text>
</comment>
<dbReference type="Proteomes" id="UP000269692">
    <property type="component" value="Unassembled WGS sequence"/>
</dbReference>
<dbReference type="InterPro" id="IPR029055">
    <property type="entry name" value="Ntn_hydrolases_N"/>
</dbReference>
<organism evidence="1 2">
    <name type="scientific">Xanthobacter tagetidis</name>
    <dbReference type="NCBI Taxonomy" id="60216"/>
    <lineage>
        <taxon>Bacteria</taxon>
        <taxon>Pseudomonadati</taxon>
        <taxon>Pseudomonadota</taxon>
        <taxon>Alphaproteobacteria</taxon>
        <taxon>Hyphomicrobiales</taxon>
        <taxon>Xanthobacteraceae</taxon>
        <taxon>Xanthobacter</taxon>
    </lineage>
</organism>
<dbReference type="SUPFAM" id="SSF56235">
    <property type="entry name" value="N-terminal nucleophile aminohydrolases (Ntn hydrolases)"/>
    <property type="match status" value="1"/>
</dbReference>
<keyword evidence="2" id="KW-1185">Reference proteome</keyword>
<dbReference type="EMBL" id="RCTF01000005">
    <property type="protein sequence ID" value="RLP79505.1"/>
    <property type="molecule type" value="Genomic_DNA"/>
</dbReference>
<reference evidence="1 2" key="1">
    <citation type="submission" date="2018-10" db="EMBL/GenBank/DDBJ databases">
        <title>Xanthobacter tagetidis genome sequencing and assembly.</title>
        <authorList>
            <person name="Maclea K.S."/>
            <person name="Goen A.E."/>
            <person name="Fatima S.A."/>
        </authorList>
    </citation>
    <scope>NUCLEOTIDE SEQUENCE [LARGE SCALE GENOMIC DNA]</scope>
    <source>
        <strain evidence="1 2">ATCC 700314</strain>
    </source>
</reference>
<name>A0A3L7AHS5_9HYPH</name>
<protein>
    <submittedName>
        <fullName evidence="1">Peptidase S14</fullName>
    </submittedName>
</protein>
<dbReference type="Gene3D" id="3.60.20.10">
    <property type="entry name" value="Glutamine Phosphoribosylpyrophosphate, subunit 1, domain 1"/>
    <property type="match status" value="1"/>
</dbReference>
<evidence type="ECO:0000313" key="2">
    <source>
        <dbReference type="Proteomes" id="UP000269692"/>
    </source>
</evidence>
<accession>A0A3L7AHS5</accession>
<dbReference type="AlphaFoldDB" id="A0A3L7AHS5"/>